<evidence type="ECO:0000256" key="2">
    <source>
        <dbReference type="SAM" id="Phobius"/>
    </source>
</evidence>
<keyword evidence="2" id="KW-0812">Transmembrane</keyword>
<evidence type="ECO:0000313" key="3">
    <source>
        <dbReference type="EMBL" id="CDK34726.1"/>
    </source>
</evidence>
<feature type="transmembrane region" description="Helical" evidence="2">
    <location>
        <begin position="34"/>
        <end position="50"/>
    </location>
</feature>
<feature type="compositionally biased region" description="Basic and acidic residues" evidence="1">
    <location>
        <begin position="62"/>
        <end position="95"/>
    </location>
</feature>
<protein>
    <submittedName>
        <fullName evidence="3">Phage super infection exclusion</fullName>
    </submittedName>
</protein>
<reference evidence="3" key="1">
    <citation type="submission" date="2013-10" db="EMBL/GenBank/DDBJ databases">
        <authorList>
            <person name="Crossman L."/>
        </authorList>
    </citation>
    <scope>NUCLEOTIDE SEQUENCE</scope>
</reference>
<reference evidence="3" key="2">
    <citation type="journal article" date="2014" name="Genome Announc.">
        <title>Draft Genome Sequence of a Novel Lactobacillus salivarius Strain Isolated from Piglet.</title>
        <authorList>
            <person name="Mackenzie D.A."/>
            <person name="McLay K."/>
            <person name="Roos S."/>
            <person name="Walter J."/>
            <person name="Swarbreck D."/>
            <person name="Drou N."/>
            <person name="Crossman L.C."/>
            <person name="Juge N."/>
        </authorList>
    </citation>
    <scope>NUCLEOTIDE SEQUENCE [LARGE SCALE GENOMIC DNA]</scope>
    <source>
        <strain>cp400</strain>
    </source>
</reference>
<keyword evidence="2" id="KW-1133">Transmembrane helix</keyword>
<dbReference type="AlphaFoldDB" id="V6DJ12"/>
<comment type="caution">
    <text evidence="3">The sequence shown here is derived from an EMBL/GenBank/DDBJ whole genome shotgun (WGS) entry which is preliminary data.</text>
</comment>
<dbReference type="EMBL" id="CBVR010000006">
    <property type="protein sequence ID" value="CDK34726.1"/>
    <property type="molecule type" value="Genomic_DNA"/>
</dbReference>
<keyword evidence="2" id="KW-0472">Membrane</keyword>
<sequence length="218" mass="24732">MESVIPKILGIFISLGIAYLIFKWNKKNKQSKIYYAIACMFLIGGLYMPFAKTVSPEQEAVESSKAESSSIKESERKESISIEEDAKSSSLSEKKASSIKAKQQSLNQKNAEAMVTYLSNELNNEYNDTFTVSYDKNQNKIIMVCHDQSLVDIAKQANSSKKALDDWLEFEGIMHKFSNDALDSKWNIRIPFVIEDDNGTKLLEVKNGYTVYNIIDHE</sequence>
<evidence type="ECO:0000256" key="1">
    <source>
        <dbReference type="SAM" id="MobiDB-lite"/>
    </source>
</evidence>
<organism evidence="3">
    <name type="scientific">Ligilactobacillus salivarius cp400</name>
    <dbReference type="NCBI Taxonomy" id="1273133"/>
    <lineage>
        <taxon>Bacteria</taxon>
        <taxon>Bacillati</taxon>
        <taxon>Bacillota</taxon>
        <taxon>Bacilli</taxon>
        <taxon>Lactobacillales</taxon>
        <taxon>Lactobacillaceae</taxon>
        <taxon>Ligilactobacillus</taxon>
    </lineage>
</organism>
<accession>V6DJ12</accession>
<gene>
    <name evidence="3" type="ORF">LSCP400_05271</name>
</gene>
<proteinExistence type="predicted"/>
<feature type="transmembrane region" description="Helical" evidence="2">
    <location>
        <begin position="6"/>
        <end position="22"/>
    </location>
</feature>
<feature type="region of interest" description="Disordered" evidence="1">
    <location>
        <begin position="61"/>
        <end position="95"/>
    </location>
</feature>
<name>V6DJ12_9LACO</name>